<dbReference type="KEGG" id="snan:I6N98_01505"/>
<gene>
    <name evidence="2" type="ORF">I6N98_01505</name>
</gene>
<name>A0A7T4R1B1_9GAMM</name>
<evidence type="ECO:0000313" key="3">
    <source>
        <dbReference type="Proteomes" id="UP000596063"/>
    </source>
</evidence>
<organism evidence="2 3">
    <name type="scientific">Spongiibacter nanhainus</name>
    <dbReference type="NCBI Taxonomy" id="2794344"/>
    <lineage>
        <taxon>Bacteria</taxon>
        <taxon>Pseudomonadati</taxon>
        <taxon>Pseudomonadota</taxon>
        <taxon>Gammaproteobacteria</taxon>
        <taxon>Cellvibrionales</taxon>
        <taxon>Spongiibacteraceae</taxon>
        <taxon>Spongiibacter</taxon>
    </lineage>
</organism>
<dbReference type="EMBL" id="CP066167">
    <property type="protein sequence ID" value="QQD18580.1"/>
    <property type="molecule type" value="Genomic_DNA"/>
</dbReference>
<proteinExistence type="predicted"/>
<evidence type="ECO:0000313" key="2">
    <source>
        <dbReference type="EMBL" id="QQD18580.1"/>
    </source>
</evidence>
<evidence type="ECO:0000259" key="1">
    <source>
        <dbReference type="Pfam" id="PF07287"/>
    </source>
</evidence>
<feature type="domain" description="Acyclic terpene utilisation N-terminal" evidence="1">
    <location>
        <begin position="6"/>
        <end position="447"/>
    </location>
</feature>
<dbReference type="PANTHER" id="PTHR47708">
    <property type="match status" value="1"/>
</dbReference>
<dbReference type="Proteomes" id="UP000596063">
    <property type="component" value="Chromosome"/>
</dbReference>
<reference evidence="2 3" key="1">
    <citation type="submission" date="2020-12" db="EMBL/GenBank/DDBJ databases">
        <authorList>
            <person name="Shan Y."/>
        </authorList>
    </citation>
    <scope>NUCLEOTIDE SEQUENCE [LARGE SCALE GENOMIC DNA]</scope>
    <source>
        <strain evidence="3">csc3.9</strain>
    </source>
</reference>
<dbReference type="Pfam" id="PF07287">
    <property type="entry name" value="AtuA"/>
    <property type="match status" value="1"/>
</dbReference>
<protein>
    <submittedName>
        <fullName evidence="2">DUF1446 domain-containing protein</fullName>
    </submittedName>
</protein>
<keyword evidence="3" id="KW-1185">Reference proteome</keyword>
<dbReference type="RefSeq" id="WP_198570071.1">
    <property type="nucleotide sequence ID" value="NZ_CP066167.1"/>
</dbReference>
<dbReference type="AlphaFoldDB" id="A0A7T4R1B1"/>
<dbReference type="InterPro" id="IPR010839">
    <property type="entry name" value="AtuA_N"/>
</dbReference>
<dbReference type="PANTHER" id="PTHR47708:SF2">
    <property type="entry name" value="SI:CH73-132F6.5"/>
    <property type="match status" value="1"/>
</dbReference>
<sequence>MTERIIRIANAQGFWGDSKLGPIRLVEEGPVDYLTFDYLAETTMSILQKQKARNPDAGFATDFPLMLKDVLATCQKKGIKIIANAGGVNLRSCLNATRQVIQELGLSGISVGIVEGDDILPSLNDLRSKGEPLVHLETGEPIDKVFDRITSANVYIGAQSIVDALHDGADIVITGRASDPSLVLAPLMYEFGWAMDDYDKLAAGTVMGHILECGPQCTGGNYSDWRQVKDFARIGYPVCEAKADGSFVVTKHENTGGLVSIETVGSQLLYELGDPENYLSPDCVVDFTAMELSSDGEDRVVVSGVKGRAPTDSYKVSVAYADGYKILSTLCISGPDAVEKAHVLADIVFERLEMQGIAIPREDRFLELFGTNVLCKGVVPTLDQPGEIQMRLGARGDNRRDLEVLGKEIAPLLTSGPPGVTGFAGGRARASEVVGYWPALINKRYVVTSHSVERV</sequence>
<accession>A0A7T4R1B1</accession>